<reference evidence="2" key="1">
    <citation type="journal article" date="2012" name="PLoS ONE">
        <title>Gene sets for utilization of primary and secondary nutrition supplies in the distal gut of endangered iberian lynx.</title>
        <authorList>
            <person name="Alcaide M."/>
            <person name="Messina E."/>
            <person name="Richter M."/>
            <person name="Bargiela R."/>
            <person name="Peplies J."/>
            <person name="Huws S.A."/>
            <person name="Newbold C.J."/>
            <person name="Golyshin P.N."/>
            <person name="Simon M.A."/>
            <person name="Lopez G."/>
            <person name="Yakimov M.M."/>
            <person name="Ferrer M."/>
        </authorList>
    </citation>
    <scope>NUCLEOTIDE SEQUENCE</scope>
</reference>
<accession>J9D3V8</accession>
<sequence>MYPRLTILLGSSFYGLSLTAQPGKTTYLDSSLHTLCMRVDGDAERMPIIQLNSGDQLEVSFDELTHEYRRYTYRIEHCDFEGKPTESLFESDYVSAAAEEGVIEDYEQSFNTTVQYTHYRFTLPNAQMRPLLSGNYRLIVRTENEDGDEVDVLQTYFGVVEKKVGIRPTCSTNTEVDWNGAHQQLSLEVDCGNLLLRDAGSEVKTLVMQNRRWDNAVINPPFTAQDGNLLKWEHCRQLIFKAGNEYRKMEMLSTRYPGMHGLSMRWFDPYYHYTLVPDTKRRNYLYDEDRDGLSLVRCEGAGNPDTEADYVVTHFTLDVLPQQGRAYYVNGRWATQGLALGYRMKFNPENNVYELSVLMKQGYYNYLYLVTDESQPDLGQTAPVEGDFYQTENEYGVLVYYCPSGGRLLAVGRLCFAYLP</sequence>
<name>J9D3V8_9ZZZZ</name>
<evidence type="ECO:0000313" key="2">
    <source>
        <dbReference type="EMBL" id="EJX07346.1"/>
    </source>
</evidence>
<dbReference type="AlphaFoldDB" id="J9D3V8"/>
<dbReference type="EMBL" id="AMCI01000901">
    <property type="protein sequence ID" value="EJX07346.1"/>
    <property type="molecule type" value="Genomic_DNA"/>
</dbReference>
<comment type="caution">
    <text evidence="2">The sequence shown here is derived from an EMBL/GenBank/DDBJ whole genome shotgun (WGS) entry which is preliminary data.</text>
</comment>
<protein>
    <recommendedName>
        <fullName evidence="1">Type 9 secretion system plug protein N-terminal domain-containing protein</fullName>
    </recommendedName>
</protein>
<gene>
    <name evidence="2" type="ORF">EVA_04544</name>
</gene>
<organism evidence="2">
    <name type="scientific">gut metagenome</name>
    <dbReference type="NCBI Taxonomy" id="749906"/>
    <lineage>
        <taxon>unclassified sequences</taxon>
        <taxon>metagenomes</taxon>
        <taxon>organismal metagenomes</taxon>
    </lineage>
</organism>
<dbReference type="InterPro" id="IPR031345">
    <property type="entry name" value="T9SS_Plug_N"/>
</dbReference>
<dbReference type="Pfam" id="PF17116">
    <property type="entry name" value="T9SS_plug_1st"/>
    <property type="match status" value="1"/>
</dbReference>
<feature type="domain" description="Type 9 secretion system plug protein N-terminal" evidence="1">
    <location>
        <begin position="34"/>
        <end position="160"/>
    </location>
</feature>
<evidence type="ECO:0000259" key="1">
    <source>
        <dbReference type="Pfam" id="PF17116"/>
    </source>
</evidence>
<proteinExistence type="predicted"/>